<keyword evidence="1" id="KW-0805">Transcription regulation</keyword>
<dbReference type="SMART" id="SM00422">
    <property type="entry name" value="HTH_MERR"/>
    <property type="match status" value="1"/>
</dbReference>
<dbReference type="CDD" id="cd01282">
    <property type="entry name" value="HTH_MerR-like_sg3"/>
    <property type="match status" value="1"/>
</dbReference>
<organism evidence="6 7">
    <name type="scientific">Fodinicola feengrottensis</name>
    <dbReference type="NCBI Taxonomy" id="435914"/>
    <lineage>
        <taxon>Bacteria</taxon>
        <taxon>Bacillati</taxon>
        <taxon>Actinomycetota</taxon>
        <taxon>Actinomycetes</taxon>
        <taxon>Mycobacteriales</taxon>
        <taxon>Fodinicola</taxon>
    </lineage>
</organism>
<dbReference type="InterPro" id="IPR009061">
    <property type="entry name" value="DNA-bd_dom_put_sf"/>
</dbReference>
<evidence type="ECO:0000313" key="7">
    <source>
        <dbReference type="Proteomes" id="UP001500618"/>
    </source>
</evidence>
<feature type="coiled-coil region" evidence="4">
    <location>
        <begin position="90"/>
        <end position="117"/>
    </location>
</feature>
<dbReference type="InterPro" id="IPR047057">
    <property type="entry name" value="MerR_fam"/>
</dbReference>
<proteinExistence type="predicted"/>
<dbReference type="Pfam" id="PF13411">
    <property type="entry name" value="MerR_1"/>
    <property type="match status" value="1"/>
</dbReference>
<dbReference type="PANTHER" id="PTHR30204">
    <property type="entry name" value="REDOX-CYCLING DRUG-SENSING TRANSCRIPTIONAL ACTIVATOR SOXR"/>
    <property type="match status" value="1"/>
</dbReference>
<reference evidence="7" key="1">
    <citation type="journal article" date="2019" name="Int. J. Syst. Evol. Microbiol.">
        <title>The Global Catalogue of Microorganisms (GCM) 10K type strain sequencing project: providing services to taxonomists for standard genome sequencing and annotation.</title>
        <authorList>
            <consortium name="The Broad Institute Genomics Platform"/>
            <consortium name="The Broad Institute Genome Sequencing Center for Infectious Disease"/>
            <person name="Wu L."/>
            <person name="Ma J."/>
        </authorList>
    </citation>
    <scope>NUCLEOTIDE SEQUENCE [LARGE SCALE GENOMIC DNA]</scope>
    <source>
        <strain evidence="7">JCM 14718</strain>
    </source>
</reference>
<dbReference type="InterPro" id="IPR000551">
    <property type="entry name" value="MerR-type_HTH_dom"/>
</dbReference>
<keyword evidence="7" id="KW-1185">Reference proteome</keyword>
<gene>
    <name evidence="6" type="ORF">GCM10009765_68130</name>
</gene>
<evidence type="ECO:0000256" key="1">
    <source>
        <dbReference type="ARBA" id="ARBA00023015"/>
    </source>
</evidence>
<feature type="domain" description="HTH merR-type" evidence="5">
    <location>
        <begin position="1"/>
        <end position="68"/>
    </location>
</feature>
<keyword evidence="2" id="KW-0238">DNA-binding</keyword>
<keyword evidence="3" id="KW-0804">Transcription</keyword>
<evidence type="ECO:0000256" key="4">
    <source>
        <dbReference type="SAM" id="Coils"/>
    </source>
</evidence>
<dbReference type="Gene3D" id="1.10.1660.10">
    <property type="match status" value="1"/>
</dbReference>
<dbReference type="PROSITE" id="PS50937">
    <property type="entry name" value="HTH_MERR_2"/>
    <property type="match status" value="1"/>
</dbReference>
<keyword evidence="4" id="KW-0175">Coiled coil</keyword>
<sequence>MLIGELAALAGVSTRMLRYYDQQGLLASQRSSNGYRRYDETDLRAVRQIRTLVENGFALEETRPFVDCLRAGYASADVCAASQEAYVRKLADLDDGIDRLQRTRADLAARLAAAAQVQCGAPACEASLTS</sequence>
<dbReference type="PANTHER" id="PTHR30204:SF94">
    <property type="entry name" value="HEAVY METAL-DEPENDENT TRANSCRIPTIONAL REGULATOR HI_0293-RELATED"/>
    <property type="match status" value="1"/>
</dbReference>
<dbReference type="PRINTS" id="PR00040">
    <property type="entry name" value="HTHMERR"/>
</dbReference>
<dbReference type="Proteomes" id="UP001500618">
    <property type="component" value="Unassembled WGS sequence"/>
</dbReference>
<evidence type="ECO:0000313" key="6">
    <source>
        <dbReference type="EMBL" id="GAA1709023.1"/>
    </source>
</evidence>
<name>A0ABP4UNW1_9ACTN</name>
<evidence type="ECO:0000259" key="5">
    <source>
        <dbReference type="PROSITE" id="PS50937"/>
    </source>
</evidence>
<protein>
    <submittedName>
        <fullName evidence="6">MerR family transcriptional regulator</fullName>
    </submittedName>
</protein>
<dbReference type="EMBL" id="BAAANY010000032">
    <property type="protein sequence ID" value="GAA1709023.1"/>
    <property type="molecule type" value="Genomic_DNA"/>
</dbReference>
<comment type="caution">
    <text evidence="6">The sequence shown here is derived from an EMBL/GenBank/DDBJ whole genome shotgun (WGS) entry which is preliminary data.</text>
</comment>
<evidence type="ECO:0000256" key="3">
    <source>
        <dbReference type="ARBA" id="ARBA00023163"/>
    </source>
</evidence>
<accession>A0ABP4UNW1</accession>
<dbReference type="SUPFAM" id="SSF46955">
    <property type="entry name" value="Putative DNA-binding domain"/>
    <property type="match status" value="1"/>
</dbReference>
<evidence type="ECO:0000256" key="2">
    <source>
        <dbReference type="ARBA" id="ARBA00023125"/>
    </source>
</evidence>
<dbReference type="PROSITE" id="PS00552">
    <property type="entry name" value="HTH_MERR_1"/>
    <property type="match status" value="1"/>
</dbReference>